<dbReference type="RefSeq" id="WP_380826827.1">
    <property type="nucleotide sequence ID" value="NZ_JBHTCG010000008.1"/>
</dbReference>
<evidence type="ECO:0000313" key="2">
    <source>
        <dbReference type="EMBL" id="MFC7383352.1"/>
    </source>
</evidence>
<dbReference type="Gene3D" id="3.20.20.140">
    <property type="entry name" value="Metal-dependent hydrolases"/>
    <property type="match status" value="1"/>
</dbReference>
<dbReference type="NCBIfam" id="NF038032">
    <property type="entry name" value="CehA_McbA_metalo"/>
    <property type="match status" value="1"/>
</dbReference>
<dbReference type="EMBL" id="JBHTCG010000008">
    <property type="protein sequence ID" value="MFC7383352.1"/>
    <property type="molecule type" value="Genomic_DNA"/>
</dbReference>
<comment type="caution">
    <text evidence="2">The sequence shown here is derived from an EMBL/GenBank/DDBJ whole genome shotgun (WGS) entry which is preliminary data.</text>
</comment>
<dbReference type="Proteomes" id="UP001596496">
    <property type="component" value="Unassembled WGS sequence"/>
</dbReference>
<feature type="region of interest" description="Disordered" evidence="1">
    <location>
        <begin position="87"/>
        <end position="125"/>
    </location>
</feature>
<gene>
    <name evidence="2" type="ORF">ACFQSB_14115</name>
</gene>
<reference evidence="3" key="1">
    <citation type="journal article" date="2019" name="Int. J. Syst. Evol. Microbiol.">
        <title>The Global Catalogue of Microorganisms (GCM) 10K type strain sequencing project: providing services to taxonomists for standard genome sequencing and annotation.</title>
        <authorList>
            <consortium name="The Broad Institute Genomics Platform"/>
            <consortium name="The Broad Institute Genome Sequencing Center for Infectious Disease"/>
            <person name="Wu L."/>
            <person name="Ma J."/>
        </authorList>
    </citation>
    <scope>NUCLEOTIDE SEQUENCE [LARGE SCALE GENOMIC DNA]</scope>
    <source>
        <strain evidence="3">CECT 7649</strain>
    </source>
</reference>
<dbReference type="InterPro" id="IPR016195">
    <property type="entry name" value="Pol/histidinol_Pase-like"/>
</dbReference>
<keyword evidence="3" id="KW-1185">Reference proteome</keyword>
<organism evidence="2 3">
    <name type="scientific">Sphaerisporangium rhizosphaerae</name>
    <dbReference type="NCBI Taxonomy" id="2269375"/>
    <lineage>
        <taxon>Bacteria</taxon>
        <taxon>Bacillati</taxon>
        <taxon>Actinomycetota</taxon>
        <taxon>Actinomycetes</taxon>
        <taxon>Streptosporangiales</taxon>
        <taxon>Streptosporangiaceae</taxon>
        <taxon>Sphaerisporangium</taxon>
    </lineage>
</organism>
<evidence type="ECO:0000256" key="1">
    <source>
        <dbReference type="SAM" id="MobiDB-lite"/>
    </source>
</evidence>
<sequence length="728" mass="79075">MTDDPLLPQVVAKALREYRDALAEHGITWGEPPIAYVRAMSPSRFVDDEAFSRAASDRVRAECPDATAAEQEALLRELDFDEVLRDALHGEPPDGKPVIGEPLDGRPINGPLDGKPLDGKPLDGKPLDGDLPDGLAVLRLTHGGHRLDGRPRTVLEPGGRPLPLALLIDNGRATEAEIRVGGRAHRVAPGGARLVELDTATEVTVGAERVDLSDLTRLAPRARLRVRAGFPCRWSVWSAGGQGWYPEGAPARYDHHNVPYFHGDDIALDVPAEPLTVRVTRGMEYDPAETMITPSGETVDAPCVETLVELRPARVHDAAARGWYGADLHVHLNFAGDVVATPAMAAAMQHGEDLHVLNLLAANVSGRRVYDREALEHWAGEDLPWSDATHIARMGVEYRNDMFGHLHAFGLTAPPARYHSGFDGTADWPPTSTACEELRDLGAIVGYAHCFHSPIDAPEDIIGTGRPACTARMAVVDAALGLVDSMEVLHFSSAAGSSAVYRRLLGAGNRLAAVAGTDSMLSFTRQRIEPVASPLGWERTYAKVDGPLTAASYADAVRRGRTFATTGPFLELTVDGHHPGDTIDRALGDRVRVTVRVIGPEVERLTIRTATGILAEGPPNDLTTADSTAEFGVEFTVGEPTYIVALAEGGPHPRSLFTHVFAHTSPVYVDVRGRRVSRAEDVHWCLEWLDRLERLIRERARLDTSGQLDDHLGRIEEARRVYAARLRP</sequence>
<dbReference type="SUPFAM" id="SSF89550">
    <property type="entry name" value="PHP domain-like"/>
    <property type="match status" value="1"/>
</dbReference>
<name>A0ABW2P2X7_9ACTN</name>
<evidence type="ECO:0000313" key="3">
    <source>
        <dbReference type="Proteomes" id="UP001596496"/>
    </source>
</evidence>
<accession>A0ABW2P2X7</accession>
<protein>
    <submittedName>
        <fullName evidence="2">CehA/McbA family metallohydrolase</fullName>
    </submittedName>
</protein>
<feature type="compositionally biased region" description="Basic and acidic residues" evidence="1">
    <location>
        <begin position="115"/>
        <end position="125"/>
    </location>
</feature>
<proteinExistence type="predicted"/>